<comment type="similarity">
    <text evidence="1">Belongs to the CpsD/CapB family.</text>
</comment>
<feature type="domain" description="AAA" evidence="9">
    <location>
        <begin position="248"/>
        <end position="381"/>
    </location>
</feature>
<protein>
    <recommendedName>
        <fullName evidence="2">non-specific protein-tyrosine kinase</fullName>
        <ecNumber evidence="2">2.7.10.2</ecNumber>
    </recommendedName>
</protein>
<keyword evidence="3" id="KW-0808">Transferase</keyword>
<evidence type="ECO:0000256" key="8">
    <source>
        <dbReference type="ARBA" id="ARBA00051245"/>
    </source>
</evidence>
<name>A0A6J4I9Y8_9ACTN</name>
<dbReference type="Gene3D" id="3.40.50.300">
    <property type="entry name" value="P-loop containing nucleotide triphosphate hydrolases"/>
    <property type="match status" value="1"/>
</dbReference>
<comment type="catalytic activity">
    <reaction evidence="8">
        <text>L-tyrosyl-[protein] + ATP = O-phospho-L-tyrosyl-[protein] + ADP + H(+)</text>
        <dbReference type="Rhea" id="RHEA:10596"/>
        <dbReference type="Rhea" id="RHEA-COMP:10136"/>
        <dbReference type="Rhea" id="RHEA-COMP:20101"/>
        <dbReference type="ChEBI" id="CHEBI:15378"/>
        <dbReference type="ChEBI" id="CHEBI:30616"/>
        <dbReference type="ChEBI" id="CHEBI:46858"/>
        <dbReference type="ChEBI" id="CHEBI:61978"/>
        <dbReference type="ChEBI" id="CHEBI:456216"/>
        <dbReference type="EC" id="2.7.10.2"/>
    </reaction>
</comment>
<keyword evidence="7" id="KW-0829">Tyrosine-protein kinase</keyword>
<dbReference type="NCBIfam" id="TIGR01007">
    <property type="entry name" value="eps_fam"/>
    <property type="match status" value="1"/>
</dbReference>
<dbReference type="Pfam" id="PF13614">
    <property type="entry name" value="AAA_31"/>
    <property type="match status" value="1"/>
</dbReference>
<evidence type="ECO:0000256" key="7">
    <source>
        <dbReference type="ARBA" id="ARBA00023137"/>
    </source>
</evidence>
<evidence type="ECO:0000259" key="9">
    <source>
        <dbReference type="Pfam" id="PF13614"/>
    </source>
</evidence>
<dbReference type="InterPro" id="IPR050445">
    <property type="entry name" value="Bact_polysacc_biosynth/exp"/>
</dbReference>
<organism evidence="10">
    <name type="scientific">uncultured Mycobacteriales bacterium</name>
    <dbReference type="NCBI Taxonomy" id="581187"/>
    <lineage>
        <taxon>Bacteria</taxon>
        <taxon>Bacillati</taxon>
        <taxon>Actinomycetota</taxon>
        <taxon>Actinomycetes</taxon>
        <taxon>Mycobacteriales</taxon>
        <taxon>environmental samples</taxon>
    </lineage>
</organism>
<evidence type="ECO:0000256" key="5">
    <source>
        <dbReference type="ARBA" id="ARBA00022777"/>
    </source>
</evidence>
<keyword evidence="5" id="KW-0418">Kinase</keyword>
<dbReference type="AlphaFoldDB" id="A0A6J4I9Y8"/>
<evidence type="ECO:0000256" key="2">
    <source>
        <dbReference type="ARBA" id="ARBA00011903"/>
    </source>
</evidence>
<dbReference type="CDD" id="cd05387">
    <property type="entry name" value="BY-kinase"/>
    <property type="match status" value="1"/>
</dbReference>
<accession>A0A6J4I9Y8</accession>
<proteinExistence type="inferred from homology"/>
<dbReference type="SUPFAM" id="SSF52540">
    <property type="entry name" value="P-loop containing nucleoside triphosphate hydrolases"/>
    <property type="match status" value="1"/>
</dbReference>
<dbReference type="InterPro" id="IPR027417">
    <property type="entry name" value="P-loop_NTPase"/>
</dbReference>
<dbReference type="InterPro" id="IPR005702">
    <property type="entry name" value="Wzc-like_C"/>
</dbReference>
<evidence type="ECO:0000256" key="4">
    <source>
        <dbReference type="ARBA" id="ARBA00022741"/>
    </source>
</evidence>
<dbReference type="GO" id="GO:0004715">
    <property type="term" value="F:non-membrane spanning protein tyrosine kinase activity"/>
    <property type="evidence" value="ECO:0007669"/>
    <property type="project" value="UniProtKB-EC"/>
</dbReference>
<evidence type="ECO:0000256" key="6">
    <source>
        <dbReference type="ARBA" id="ARBA00022840"/>
    </source>
</evidence>
<gene>
    <name evidence="10" type="ORF">AVDCRST_MAG41-1668</name>
</gene>
<dbReference type="EC" id="2.7.10.2" evidence="2"/>
<evidence type="ECO:0000256" key="1">
    <source>
        <dbReference type="ARBA" id="ARBA00007316"/>
    </source>
</evidence>
<sequence>MLLVTVLAGLGFGIVRYASEQPSYETSTTVFFSLNRSQTVGELSQGSTYLQSLTESYADVASSRLVLNPVIEQLGLTESANRLGRRVVARPRTDTAILDITVSDASGPQAARIADGVAGQLRRAVATLSPKTNASTALVTVTIISPATVPASPSSPRLPPNLGIGLLGGLVLGLAVIAVREVVLAPVATREAAAEVTAAPVLSLVGRAGRRQRPLPTLSDPRSAQAEAYSMLRTNLQLQVPGNRTTQIVVTSASPGEGRTTTAVNLAIAVAQAAHRVLLIDADLRRPAVATVLGLRETEGLSTVLAGRTTLEQATVRWVPDDDDTARIAVLPAGPVPPNPSDLLASEAMDKLLDMARHRYDVVILDSSPLLQATDAAALAARTRGALLVVDDRRSRRARLSEAVTRLGLAGAEAVGVVLNRADRSRIGRYTAPARTSASR</sequence>
<dbReference type="GO" id="GO:0005886">
    <property type="term" value="C:plasma membrane"/>
    <property type="evidence" value="ECO:0007669"/>
    <property type="project" value="TreeGrafter"/>
</dbReference>
<dbReference type="PANTHER" id="PTHR32309:SF13">
    <property type="entry name" value="FERRIC ENTEROBACTIN TRANSPORT PROTEIN FEPE"/>
    <property type="match status" value="1"/>
</dbReference>
<dbReference type="PANTHER" id="PTHR32309">
    <property type="entry name" value="TYROSINE-PROTEIN KINASE"/>
    <property type="match status" value="1"/>
</dbReference>
<evidence type="ECO:0000256" key="3">
    <source>
        <dbReference type="ARBA" id="ARBA00022679"/>
    </source>
</evidence>
<evidence type="ECO:0000313" key="10">
    <source>
        <dbReference type="EMBL" id="CAA9245461.1"/>
    </source>
</evidence>
<dbReference type="GO" id="GO:0005524">
    <property type="term" value="F:ATP binding"/>
    <property type="evidence" value="ECO:0007669"/>
    <property type="project" value="UniProtKB-KW"/>
</dbReference>
<keyword evidence="6" id="KW-0067">ATP-binding</keyword>
<dbReference type="InterPro" id="IPR025669">
    <property type="entry name" value="AAA_dom"/>
</dbReference>
<keyword evidence="4" id="KW-0547">Nucleotide-binding</keyword>
<dbReference type="EMBL" id="CADCTP010000153">
    <property type="protein sequence ID" value="CAA9245461.1"/>
    <property type="molecule type" value="Genomic_DNA"/>
</dbReference>
<reference evidence="10" key="1">
    <citation type="submission" date="2020-02" db="EMBL/GenBank/DDBJ databases">
        <authorList>
            <person name="Meier V. D."/>
        </authorList>
    </citation>
    <scope>NUCLEOTIDE SEQUENCE</scope>
    <source>
        <strain evidence="10">AVDCRST_MAG41</strain>
    </source>
</reference>